<dbReference type="GO" id="GO:0051287">
    <property type="term" value="F:NAD binding"/>
    <property type="evidence" value="ECO:0007669"/>
    <property type="project" value="UniProtKB-ARBA"/>
</dbReference>
<evidence type="ECO:0000256" key="6">
    <source>
        <dbReference type="HAMAP-Rule" id="MF_00361"/>
    </source>
</evidence>
<feature type="binding site" evidence="6">
    <location>
        <position position="75"/>
    </location>
    <ligand>
        <name>NAD(+)</name>
        <dbReference type="ChEBI" id="CHEBI:57540"/>
    </ligand>
</feature>
<feature type="binding site" evidence="6">
    <location>
        <position position="204"/>
    </location>
    <ligand>
        <name>NAD(+)</name>
        <dbReference type="ChEBI" id="CHEBI:57540"/>
    </ligand>
</feature>
<dbReference type="EMBL" id="JADOGI010000034">
    <property type="protein sequence ID" value="MBF8186841.1"/>
    <property type="molecule type" value="Genomic_DNA"/>
</dbReference>
<evidence type="ECO:0000256" key="4">
    <source>
        <dbReference type="ARBA" id="ARBA00023027"/>
    </source>
</evidence>
<comment type="caution">
    <text evidence="6">Lacks conserved residue(s) required for the propagation of feature annotation.</text>
</comment>
<reference evidence="7" key="1">
    <citation type="submission" date="2020-11" db="EMBL/GenBank/DDBJ databases">
        <title>Whole-genome analyses of Nonomuraea sp. K274.</title>
        <authorList>
            <person name="Veyisoglu A."/>
        </authorList>
    </citation>
    <scope>NUCLEOTIDE SEQUENCE</scope>
    <source>
        <strain evidence="7">K274</strain>
    </source>
</reference>
<feature type="binding site" evidence="6">
    <location>
        <begin position="70"/>
        <end position="71"/>
    </location>
    <ligand>
        <name>NAD(+)</name>
        <dbReference type="ChEBI" id="CHEBI:57540"/>
    </ligand>
</feature>
<dbReference type="GO" id="GO:0019674">
    <property type="term" value="P:NAD+ metabolic process"/>
    <property type="evidence" value="ECO:0007669"/>
    <property type="project" value="InterPro"/>
</dbReference>
<dbReference type="Proteomes" id="UP000605361">
    <property type="component" value="Unassembled WGS sequence"/>
</dbReference>
<keyword evidence="3 6" id="KW-0521">NADP</keyword>
<dbReference type="GO" id="GO:0005737">
    <property type="term" value="C:cytoplasm"/>
    <property type="evidence" value="ECO:0007669"/>
    <property type="project" value="UniProtKB-SubCell"/>
</dbReference>
<dbReference type="GO" id="GO:0046872">
    <property type="term" value="F:metal ion binding"/>
    <property type="evidence" value="ECO:0007669"/>
    <property type="project" value="UniProtKB-UniRule"/>
</dbReference>
<keyword evidence="8" id="KW-1185">Reference proteome</keyword>
<keyword evidence="6" id="KW-0963">Cytoplasm</keyword>
<comment type="similarity">
    <text evidence="6">Belongs to the NAD kinase family.</text>
</comment>
<gene>
    <name evidence="6" type="primary">nadK</name>
    <name evidence="7" type="ORF">ITP53_14030</name>
</gene>
<feature type="binding site" evidence="6">
    <location>
        <begin position="180"/>
        <end position="185"/>
    </location>
    <ligand>
        <name>NAD(+)</name>
        <dbReference type="ChEBI" id="CHEBI:57540"/>
    </ligand>
</feature>
<sequence length="286" mass="29997">MGMVGTVGLVLHPQRDSKKAIDTILRWAADNGVTVLGLPEEVGRIDCTAVPVDTTALVERADLLVGLGGDGTMLRTMRLIAGRPTPVLGVNLGRLGFLAEIDVEELAGTLSAIDEHRYTIEPRMAIRSEVGGVEVTAFNDIALVRTPGEGLAAVSVTAAGSDFVRFASDAVIVATSTGSTAYSFSAGGPIVSPRVEAVLVVPAAAHSAFNRALVLPADEEVRLEVLPSSGRLAVEVDGAVVGYMRPGDHVTVRAWPGAAKVVRLGTTTFYDRARRKLRVDGSLDAY</sequence>
<protein>
    <recommendedName>
        <fullName evidence="6">NAD kinase</fullName>
        <ecNumber evidence="6">2.7.1.23</ecNumber>
    </recommendedName>
    <alternativeName>
        <fullName evidence="6">ATP-dependent NAD kinase</fullName>
    </alternativeName>
</protein>
<dbReference type="GO" id="GO:0003951">
    <property type="term" value="F:NAD+ kinase activity"/>
    <property type="evidence" value="ECO:0007669"/>
    <property type="project" value="UniProtKB-UniRule"/>
</dbReference>
<feature type="binding site" evidence="6">
    <location>
        <position position="169"/>
    </location>
    <ligand>
        <name>NAD(+)</name>
        <dbReference type="ChEBI" id="CHEBI:57540"/>
    </ligand>
</feature>
<dbReference type="HAMAP" id="MF_00361">
    <property type="entry name" value="NAD_kinase"/>
    <property type="match status" value="1"/>
</dbReference>
<dbReference type="PANTHER" id="PTHR20275:SF0">
    <property type="entry name" value="NAD KINASE"/>
    <property type="match status" value="1"/>
</dbReference>
<proteinExistence type="inferred from homology"/>
<dbReference type="InterPro" id="IPR017437">
    <property type="entry name" value="ATP-NAD_kinase_PpnK-typ_C"/>
</dbReference>
<dbReference type="InterPro" id="IPR017438">
    <property type="entry name" value="ATP-NAD_kinase_N"/>
</dbReference>
<evidence type="ECO:0000313" key="7">
    <source>
        <dbReference type="EMBL" id="MBF8186841.1"/>
    </source>
</evidence>
<dbReference type="InterPro" id="IPR002504">
    <property type="entry name" value="NADK"/>
</dbReference>
<comment type="subcellular location">
    <subcellularLocation>
        <location evidence="6">Cytoplasm</location>
    </subcellularLocation>
</comment>
<accession>A0A931A5Y4</accession>
<keyword evidence="6" id="KW-0547">Nucleotide-binding</keyword>
<comment type="cofactor">
    <cofactor evidence="6">
        <name>a divalent metal cation</name>
        <dbReference type="ChEBI" id="CHEBI:60240"/>
    </cofactor>
</comment>
<keyword evidence="1 6" id="KW-0808">Transferase</keyword>
<evidence type="ECO:0000313" key="8">
    <source>
        <dbReference type="Proteomes" id="UP000605361"/>
    </source>
</evidence>
<feature type="binding site" evidence="6">
    <location>
        <begin position="139"/>
        <end position="140"/>
    </location>
    <ligand>
        <name>NAD(+)</name>
        <dbReference type="ChEBI" id="CHEBI:57540"/>
    </ligand>
</feature>
<dbReference type="Gene3D" id="3.40.50.10330">
    <property type="entry name" value="Probable inorganic polyphosphate/atp-NAD kinase, domain 1"/>
    <property type="match status" value="1"/>
</dbReference>
<dbReference type="GO" id="GO:0006741">
    <property type="term" value="P:NADP+ biosynthetic process"/>
    <property type="evidence" value="ECO:0007669"/>
    <property type="project" value="UniProtKB-UniRule"/>
</dbReference>
<keyword evidence="4 6" id="KW-0520">NAD</keyword>
<organism evidence="7 8">
    <name type="scientific">Nonomuraea cypriaca</name>
    <dbReference type="NCBI Taxonomy" id="1187855"/>
    <lineage>
        <taxon>Bacteria</taxon>
        <taxon>Bacillati</taxon>
        <taxon>Actinomycetota</taxon>
        <taxon>Actinomycetes</taxon>
        <taxon>Streptosporangiales</taxon>
        <taxon>Streptosporangiaceae</taxon>
        <taxon>Nonomuraea</taxon>
    </lineage>
</organism>
<keyword evidence="6" id="KW-0067">ATP-binding</keyword>
<evidence type="ECO:0000256" key="5">
    <source>
        <dbReference type="ARBA" id="ARBA00047925"/>
    </source>
</evidence>
<dbReference type="GO" id="GO:0005524">
    <property type="term" value="F:ATP binding"/>
    <property type="evidence" value="ECO:0007669"/>
    <property type="project" value="UniProtKB-KW"/>
</dbReference>
<evidence type="ECO:0000256" key="1">
    <source>
        <dbReference type="ARBA" id="ARBA00022679"/>
    </source>
</evidence>
<dbReference type="InterPro" id="IPR016064">
    <property type="entry name" value="NAD/diacylglycerol_kinase_sf"/>
</dbReference>
<dbReference type="Gene3D" id="2.60.200.30">
    <property type="entry name" value="Probable inorganic polyphosphate/atp-NAD kinase, domain 2"/>
    <property type="match status" value="1"/>
</dbReference>
<comment type="caution">
    <text evidence="7">The sequence shown here is derived from an EMBL/GenBank/DDBJ whole genome shotgun (WGS) entry which is preliminary data.</text>
</comment>
<comment type="function">
    <text evidence="6">Involved in the regulation of the intracellular balance of NAD and NADP, and is a key enzyme in the biosynthesis of NADP. Catalyzes specifically the phosphorylation on 2'-hydroxyl of the adenosine moiety of NAD to yield NADP.</text>
</comment>
<dbReference type="AlphaFoldDB" id="A0A931A5Y4"/>
<evidence type="ECO:0000256" key="3">
    <source>
        <dbReference type="ARBA" id="ARBA00022857"/>
    </source>
</evidence>
<dbReference type="Pfam" id="PF01513">
    <property type="entry name" value="NAD_kinase"/>
    <property type="match status" value="1"/>
</dbReference>
<dbReference type="SUPFAM" id="SSF111331">
    <property type="entry name" value="NAD kinase/diacylglycerol kinase-like"/>
    <property type="match status" value="1"/>
</dbReference>
<dbReference type="Pfam" id="PF20143">
    <property type="entry name" value="NAD_kinase_C"/>
    <property type="match status" value="1"/>
</dbReference>
<name>A0A931A5Y4_9ACTN</name>
<comment type="catalytic activity">
    <reaction evidence="5 6">
        <text>NAD(+) + ATP = ADP + NADP(+) + H(+)</text>
        <dbReference type="Rhea" id="RHEA:18629"/>
        <dbReference type="ChEBI" id="CHEBI:15378"/>
        <dbReference type="ChEBI" id="CHEBI:30616"/>
        <dbReference type="ChEBI" id="CHEBI:57540"/>
        <dbReference type="ChEBI" id="CHEBI:58349"/>
        <dbReference type="ChEBI" id="CHEBI:456216"/>
        <dbReference type="EC" id="2.7.1.23"/>
    </reaction>
</comment>
<feature type="active site" description="Proton acceptor" evidence="6">
    <location>
        <position position="70"/>
    </location>
</feature>
<dbReference type="EC" id="2.7.1.23" evidence="6"/>
<dbReference type="RefSeq" id="WP_195895812.1">
    <property type="nucleotide sequence ID" value="NZ_JADOGI010000034.1"/>
</dbReference>
<dbReference type="PANTHER" id="PTHR20275">
    <property type="entry name" value="NAD KINASE"/>
    <property type="match status" value="1"/>
</dbReference>
<evidence type="ECO:0000256" key="2">
    <source>
        <dbReference type="ARBA" id="ARBA00022777"/>
    </source>
</evidence>
<keyword evidence="2 6" id="KW-0418">Kinase</keyword>